<organism evidence="2 3">
    <name type="scientific">Pochonia chlamydosporia 170</name>
    <dbReference type="NCBI Taxonomy" id="1380566"/>
    <lineage>
        <taxon>Eukaryota</taxon>
        <taxon>Fungi</taxon>
        <taxon>Dikarya</taxon>
        <taxon>Ascomycota</taxon>
        <taxon>Pezizomycotina</taxon>
        <taxon>Sordariomycetes</taxon>
        <taxon>Hypocreomycetidae</taxon>
        <taxon>Hypocreales</taxon>
        <taxon>Clavicipitaceae</taxon>
        <taxon>Pochonia</taxon>
    </lineage>
</organism>
<dbReference type="KEGG" id="pchm:VFPPC_07427"/>
<feature type="domain" description="AB hydrolase-1" evidence="1">
    <location>
        <begin position="72"/>
        <end position="325"/>
    </location>
</feature>
<dbReference type="EMBL" id="LSBJ02000007">
    <property type="protein sequence ID" value="OAQ61842.1"/>
    <property type="molecule type" value="Genomic_DNA"/>
</dbReference>
<dbReference type="Gene3D" id="3.40.50.1820">
    <property type="entry name" value="alpha/beta hydrolase"/>
    <property type="match status" value="1"/>
</dbReference>
<dbReference type="RefSeq" id="XP_018139546.1">
    <property type="nucleotide sequence ID" value="XM_018286286.1"/>
</dbReference>
<proteinExistence type="predicted"/>
<comment type="caution">
    <text evidence="2">The sequence shown here is derived from an EMBL/GenBank/DDBJ whole genome shotgun (WGS) entry which is preliminary data.</text>
</comment>
<dbReference type="InterPro" id="IPR000073">
    <property type="entry name" value="AB_hydrolase_1"/>
</dbReference>
<dbReference type="GO" id="GO:0016787">
    <property type="term" value="F:hydrolase activity"/>
    <property type="evidence" value="ECO:0007669"/>
    <property type="project" value="UniProtKB-KW"/>
</dbReference>
<reference evidence="2 3" key="1">
    <citation type="journal article" date="2016" name="PLoS Pathog.">
        <title>Biosynthesis of antibiotic leucinostatins in bio-control fungus Purpureocillium lilacinum and their inhibition on phytophthora revealed by genome mining.</title>
        <authorList>
            <person name="Wang G."/>
            <person name="Liu Z."/>
            <person name="Lin R."/>
            <person name="Li E."/>
            <person name="Mao Z."/>
            <person name="Ling J."/>
            <person name="Yang Y."/>
            <person name="Yin W.B."/>
            <person name="Xie B."/>
        </authorList>
    </citation>
    <scope>NUCLEOTIDE SEQUENCE [LARGE SCALE GENOMIC DNA]</scope>
    <source>
        <strain evidence="2">170</strain>
    </source>
</reference>
<sequence length="345" mass="37771">MSEDLVYALPPFETDFDVADFVDNISSRSPPQSSMIFSGTRNVTATYTIAGTFCTPGPGHKNGKSQTVLIATHGLNFDRWYWDPKPRPDLYSFVDFAINQGYSVFFYDRLGTGQSSRVSGYVAQLSNQVAILRKITHLIRNGKYLKGFGKPKSVVLVGHSFGSSLSLATITAEPSIADGLILTGYSLNATYLNGIGFFLASQPRIAAKQHPKKWRQLDTGYLTTADLYSNVNTFFKKPNYDTGISKYSENTKQPFAITELLSASAFTVQPLNYTGPTMIISGEYDFIFCTSDCNGVLEFPASHIFSKSKAFKAVSYSGAGHGLNLHLNAVGAFQEVMSFLSCNGL</sequence>
<dbReference type="GeneID" id="28850280"/>
<dbReference type="Proteomes" id="UP000078397">
    <property type="component" value="Unassembled WGS sequence"/>
</dbReference>
<evidence type="ECO:0000313" key="2">
    <source>
        <dbReference type="EMBL" id="OAQ61842.1"/>
    </source>
</evidence>
<keyword evidence="3" id="KW-1185">Reference proteome</keyword>
<dbReference type="InterPro" id="IPR029058">
    <property type="entry name" value="AB_hydrolase_fold"/>
</dbReference>
<evidence type="ECO:0000313" key="3">
    <source>
        <dbReference type="Proteomes" id="UP000078397"/>
    </source>
</evidence>
<dbReference type="SUPFAM" id="SSF53474">
    <property type="entry name" value="alpha/beta-Hydrolases"/>
    <property type="match status" value="1"/>
</dbReference>
<protein>
    <submittedName>
        <fullName evidence="2">Alpha/beta-Hydrolase</fullName>
    </submittedName>
</protein>
<accession>A0A179F8T9</accession>
<dbReference type="OrthoDB" id="190201at2759"/>
<gene>
    <name evidence="2" type="ORF">VFPPC_07427</name>
</gene>
<dbReference type="AlphaFoldDB" id="A0A179F8T9"/>
<dbReference type="STRING" id="1380566.A0A179F8T9"/>
<dbReference type="Pfam" id="PF12697">
    <property type="entry name" value="Abhydrolase_6"/>
    <property type="match status" value="1"/>
</dbReference>
<name>A0A179F8T9_METCM</name>
<evidence type="ECO:0000259" key="1">
    <source>
        <dbReference type="Pfam" id="PF12697"/>
    </source>
</evidence>